<sequence length="137" mass="13953">MGSLPRQAPSVPFGKPRDGAVSGAMGGLSHHPHHLGLSQVSLSSTGSPRPSRGHPDPLRRGSFVERCQELAKSSEPEGGRRSLASPASASPATPARAQPAATTSPSAETPPTNIAASPAPENLASTSPKPCMNETSF</sequence>
<reference evidence="2" key="1">
    <citation type="journal article" date="2023" name="Science">
        <title>Genome structures resolve the early diversification of teleost fishes.</title>
        <authorList>
            <person name="Parey E."/>
            <person name="Louis A."/>
            <person name="Montfort J."/>
            <person name="Bouchez O."/>
            <person name="Roques C."/>
            <person name="Iampietro C."/>
            <person name="Lluch J."/>
            <person name="Castinel A."/>
            <person name="Donnadieu C."/>
            <person name="Desvignes T."/>
            <person name="Floi Bucao C."/>
            <person name="Jouanno E."/>
            <person name="Wen M."/>
            <person name="Mejri S."/>
            <person name="Dirks R."/>
            <person name="Jansen H."/>
            <person name="Henkel C."/>
            <person name="Chen W.J."/>
            <person name="Zahm M."/>
            <person name="Cabau C."/>
            <person name="Klopp C."/>
            <person name="Thompson A.W."/>
            <person name="Robinson-Rechavi M."/>
            <person name="Braasch I."/>
            <person name="Lecointre G."/>
            <person name="Bobe J."/>
            <person name="Postlethwait J.H."/>
            <person name="Berthelot C."/>
            <person name="Roest Crollius H."/>
            <person name="Guiguen Y."/>
        </authorList>
    </citation>
    <scope>NUCLEOTIDE SEQUENCE</scope>
    <source>
        <strain evidence="2">WJC10195</strain>
    </source>
</reference>
<evidence type="ECO:0000313" key="3">
    <source>
        <dbReference type="Proteomes" id="UP001152622"/>
    </source>
</evidence>
<name>A0A9Q1J6E7_SYNKA</name>
<organism evidence="2 3">
    <name type="scientific">Synaphobranchus kaupii</name>
    <name type="common">Kaup's arrowtooth eel</name>
    <dbReference type="NCBI Taxonomy" id="118154"/>
    <lineage>
        <taxon>Eukaryota</taxon>
        <taxon>Metazoa</taxon>
        <taxon>Chordata</taxon>
        <taxon>Craniata</taxon>
        <taxon>Vertebrata</taxon>
        <taxon>Euteleostomi</taxon>
        <taxon>Actinopterygii</taxon>
        <taxon>Neopterygii</taxon>
        <taxon>Teleostei</taxon>
        <taxon>Anguilliformes</taxon>
        <taxon>Synaphobranchidae</taxon>
        <taxon>Synaphobranchus</taxon>
    </lineage>
</organism>
<protein>
    <submittedName>
        <fullName evidence="2">Uncharacterized protein</fullName>
    </submittedName>
</protein>
<accession>A0A9Q1J6E7</accession>
<dbReference type="Proteomes" id="UP001152622">
    <property type="component" value="Chromosome 3"/>
</dbReference>
<feature type="compositionally biased region" description="Polar residues" evidence="1">
    <location>
        <begin position="39"/>
        <end position="48"/>
    </location>
</feature>
<proteinExistence type="predicted"/>
<keyword evidence="3" id="KW-1185">Reference proteome</keyword>
<dbReference type="EMBL" id="JAINUF010000003">
    <property type="protein sequence ID" value="KAJ8369319.1"/>
    <property type="molecule type" value="Genomic_DNA"/>
</dbReference>
<feature type="compositionally biased region" description="Polar residues" evidence="1">
    <location>
        <begin position="123"/>
        <end position="137"/>
    </location>
</feature>
<gene>
    <name evidence="2" type="ORF">SKAU_G00093470</name>
</gene>
<dbReference type="OrthoDB" id="8964339at2759"/>
<feature type="region of interest" description="Disordered" evidence="1">
    <location>
        <begin position="1"/>
        <end position="137"/>
    </location>
</feature>
<feature type="compositionally biased region" description="Basic and acidic residues" evidence="1">
    <location>
        <begin position="53"/>
        <end position="80"/>
    </location>
</feature>
<comment type="caution">
    <text evidence="2">The sequence shown here is derived from an EMBL/GenBank/DDBJ whole genome shotgun (WGS) entry which is preliminary data.</text>
</comment>
<feature type="compositionally biased region" description="Low complexity" evidence="1">
    <location>
        <begin position="84"/>
        <end position="112"/>
    </location>
</feature>
<evidence type="ECO:0000256" key="1">
    <source>
        <dbReference type="SAM" id="MobiDB-lite"/>
    </source>
</evidence>
<dbReference type="AlphaFoldDB" id="A0A9Q1J6E7"/>
<evidence type="ECO:0000313" key="2">
    <source>
        <dbReference type="EMBL" id="KAJ8369319.1"/>
    </source>
</evidence>